<dbReference type="PANTHER" id="PTHR14911:SF21">
    <property type="entry name" value="N2-METHYLGUANOSINE TRNA METHYLTRANSFERASE"/>
    <property type="match status" value="1"/>
</dbReference>
<dbReference type="GO" id="GO:0016423">
    <property type="term" value="F:tRNA (guanine) methyltransferase activity"/>
    <property type="evidence" value="ECO:0007669"/>
    <property type="project" value="TreeGrafter"/>
</dbReference>
<dbReference type="InterPro" id="IPR000241">
    <property type="entry name" value="RlmKL-like_Mtase"/>
</dbReference>
<accession>A0A7J4JTV5</accession>
<dbReference type="GO" id="GO:0030488">
    <property type="term" value="P:tRNA methylation"/>
    <property type="evidence" value="ECO:0007669"/>
    <property type="project" value="TreeGrafter"/>
</dbReference>
<reference evidence="3" key="1">
    <citation type="journal article" date="2020" name="bioRxiv">
        <title>A rank-normalized archaeal taxonomy based on genome phylogeny resolves widespread incomplete and uneven classifications.</title>
        <authorList>
            <person name="Rinke C."/>
            <person name="Chuvochina M."/>
            <person name="Mussig A.J."/>
            <person name="Chaumeil P.-A."/>
            <person name="Waite D.W."/>
            <person name="Whitman W.B."/>
            <person name="Parks D.H."/>
            <person name="Hugenholtz P."/>
        </authorList>
    </citation>
    <scope>NUCLEOTIDE SEQUENCE [LARGE SCALE GENOMIC DNA]</scope>
</reference>
<dbReference type="InterPro" id="IPR029063">
    <property type="entry name" value="SAM-dependent_MTases_sf"/>
</dbReference>
<dbReference type="Pfam" id="PF01170">
    <property type="entry name" value="UPF0020"/>
    <property type="match status" value="1"/>
</dbReference>
<dbReference type="Proteomes" id="UP000590964">
    <property type="component" value="Unassembled WGS sequence"/>
</dbReference>
<proteinExistence type="predicted"/>
<evidence type="ECO:0000259" key="1">
    <source>
        <dbReference type="Pfam" id="PF01170"/>
    </source>
</evidence>
<organism evidence="2 3">
    <name type="scientific">Candidatus Iainarchaeum sp</name>
    <dbReference type="NCBI Taxonomy" id="3101447"/>
    <lineage>
        <taxon>Archaea</taxon>
        <taxon>Candidatus Iainarchaeota</taxon>
        <taxon>Candidatus Iainarchaeia</taxon>
        <taxon>Candidatus Iainarchaeales</taxon>
        <taxon>Candidatus Iainarchaeaceae</taxon>
        <taxon>Candidatus Iainarchaeum</taxon>
    </lineage>
</organism>
<gene>
    <name evidence="2" type="ORF">HA222_01030</name>
</gene>
<dbReference type="AlphaFoldDB" id="A0A7J4JTV5"/>
<sequence length="404" mass="45681">MQKLLFTLGRNPKLSMLELASSLQAEKTGFQILDFSEKAALLELPEGIKASELVKKLAGTVKIAQILVEAESKGNDFSELEKKLSGIDFAQDLGKKFYYTINDYSREKNEELVQFLLGCFKQRFKEERLKAMLKWPKQVQGERKESIAPKLLAKRLGKEHLDLSVLEHEGKVLLAKTVAASNPLELAERDYKRPVVKPELITSARLARILVNLAGLERGKKILDPFCGIGSILQEAMLTGHEAVGIEANRENASACEKNLSWCRKKFNLASGFKIYNQDSRRLSGFLKGEKIEAVVSEPYLGPFLRKLPSEKRAREIIAELSELYEKVFAELGKILGKGSKVVFLMPQIQTMEGKKVGVREEVFKKQGFKAYNALEKQMPNAIPVSYKDKENRIERMVYVLVRE</sequence>
<name>A0A7J4JTV5_9ARCH</name>
<evidence type="ECO:0000313" key="2">
    <source>
        <dbReference type="EMBL" id="HIH21232.1"/>
    </source>
</evidence>
<dbReference type="SUPFAM" id="SSF53335">
    <property type="entry name" value="S-adenosyl-L-methionine-dependent methyltransferases"/>
    <property type="match status" value="1"/>
</dbReference>
<dbReference type="Gene3D" id="3.40.50.150">
    <property type="entry name" value="Vaccinia Virus protein VP39"/>
    <property type="match status" value="1"/>
</dbReference>
<feature type="domain" description="Ribosomal RNA large subunit methyltransferase K/L-like methyltransferase" evidence="1">
    <location>
        <begin position="203"/>
        <end position="315"/>
    </location>
</feature>
<dbReference type="PANTHER" id="PTHR14911">
    <property type="entry name" value="THUMP DOMAIN-CONTAINING"/>
    <property type="match status" value="1"/>
</dbReference>
<protein>
    <recommendedName>
        <fullName evidence="1">Ribosomal RNA large subunit methyltransferase K/L-like methyltransferase domain-containing protein</fullName>
    </recommendedName>
</protein>
<evidence type="ECO:0000313" key="3">
    <source>
        <dbReference type="Proteomes" id="UP000590964"/>
    </source>
</evidence>
<comment type="caution">
    <text evidence="2">The sequence shown here is derived from an EMBL/GenBank/DDBJ whole genome shotgun (WGS) entry which is preliminary data.</text>
</comment>
<dbReference type="EMBL" id="DUFW01000018">
    <property type="protein sequence ID" value="HIH21232.1"/>
    <property type="molecule type" value="Genomic_DNA"/>
</dbReference>
<dbReference type="CDD" id="cd02440">
    <property type="entry name" value="AdoMet_MTases"/>
    <property type="match status" value="1"/>
</dbReference>